<comment type="caution">
    <text evidence="2">The sequence shown here is derived from an EMBL/GenBank/DDBJ whole genome shotgun (WGS) entry which is preliminary data.</text>
</comment>
<dbReference type="InterPro" id="IPR029058">
    <property type="entry name" value="AB_hydrolase_fold"/>
</dbReference>
<evidence type="ECO:0000313" key="3">
    <source>
        <dbReference type="Proteomes" id="UP000191691"/>
    </source>
</evidence>
<dbReference type="STRING" id="60175.A0A1V6W6A9"/>
<dbReference type="Proteomes" id="UP000191691">
    <property type="component" value="Unassembled WGS sequence"/>
</dbReference>
<sequence length="352" mass="39189">MDMVAALDWVHSEVAAFGGDPGRITVGRESARSAGSLDMMWSPLAKGNAAGIISESGALGPRDPLTVTAATSYRTRVAAESFGLNFANQRNVSSITEMRELPVSVLMAEDNISDTILDKSICANVSGFGNPPEWRPVLDGYILPMSYEKALLSNSHWDIPVLTRNNKDEDAASKNPSLTLAEFKIQFKLMLDSLSEEFSNLYPADNDTMAGEVANTLWHDMTRVGMWQWAMYWQEGRARNSVFTYFWTHAPPNQTSGAYHGSELYYVFNNIPYTEPPKTWTANEHRIGDTTVSYWMNFIKTGNPNGHSLERWSANSDRKQIMVLGDSCAEGAISGGARVDFLERFFKAQKPW</sequence>
<protein>
    <recommendedName>
        <fullName evidence="1">Carboxylesterase type B domain-containing protein</fullName>
    </recommendedName>
</protein>
<evidence type="ECO:0000259" key="1">
    <source>
        <dbReference type="Pfam" id="PF00135"/>
    </source>
</evidence>
<dbReference type="InterPro" id="IPR050309">
    <property type="entry name" value="Type-B_Carboxylest/Lipase"/>
</dbReference>
<feature type="domain" description="Carboxylesterase type B" evidence="1">
    <location>
        <begin position="1"/>
        <end position="322"/>
    </location>
</feature>
<dbReference type="InterPro" id="IPR002018">
    <property type="entry name" value="CarbesteraseB"/>
</dbReference>
<dbReference type="Gene3D" id="3.40.50.1820">
    <property type="entry name" value="alpha/beta hydrolase"/>
    <property type="match status" value="1"/>
</dbReference>
<dbReference type="AlphaFoldDB" id="A0A1V6W6A9"/>
<name>A0A1V6W6A9_PENNA</name>
<dbReference type="GO" id="GO:0072330">
    <property type="term" value="P:monocarboxylic acid biosynthetic process"/>
    <property type="evidence" value="ECO:0007669"/>
    <property type="project" value="UniProtKB-ARBA"/>
</dbReference>
<proteinExistence type="predicted"/>
<reference evidence="3" key="1">
    <citation type="journal article" date="2017" name="Nat. Microbiol.">
        <title>Global analysis of biosynthetic gene clusters reveals vast potential of secondary metabolite production in Penicillium species.</title>
        <authorList>
            <person name="Nielsen J.C."/>
            <person name="Grijseels S."/>
            <person name="Prigent S."/>
            <person name="Ji B."/>
            <person name="Dainat J."/>
            <person name="Nielsen K.F."/>
            <person name="Frisvad J.C."/>
            <person name="Workman M."/>
            <person name="Nielsen J."/>
        </authorList>
    </citation>
    <scope>NUCLEOTIDE SEQUENCE [LARGE SCALE GENOMIC DNA]</scope>
    <source>
        <strain evidence="3">IBT 13039</strain>
    </source>
</reference>
<evidence type="ECO:0000313" key="2">
    <source>
        <dbReference type="EMBL" id="OQE58412.1"/>
    </source>
</evidence>
<dbReference type="Pfam" id="PF00135">
    <property type="entry name" value="COesterase"/>
    <property type="match status" value="1"/>
</dbReference>
<accession>A0A1V6W6A9</accession>
<dbReference type="PANTHER" id="PTHR11559">
    <property type="entry name" value="CARBOXYLESTERASE"/>
    <property type="match status" value="1"/>
</dbReference>
<dbReference type="GO" id="GO:0017000">
    <property type="term" value="P:antibiotic biosynthetic process"/>
    <property type="evidence" value="ECO:0007669"/>
    <property type="project" value="UniProtKB-ARBA"/>
</dbReference>
<gene>
    <name evidence="2" type="ORF">PENNAL_c0374G03786</name>
</gene>
<dbReference type="SUPFAM" id="SSF53474">
    <property type="entry name" value="alpha/beta-Hydrolases"/>
    <property type="match status" value="1"/>
</dbReference>
<organism evidence="2 3">
    <name type="scientific">Penicillium nalgiovense</name>
    <dbReference type="NCBI Taxonomy" id="60175"/>
    <lineage>
        <taxon>Eukaryota</taxon>
        <taxon>Fungi</taxon>
        <taxon>Dikarya</taxon>
        <taxon>Ascomycota</taxon>
        <taxon>Pezizomycotina</taxon>
        <taxon>Eurotiomycetes</taxon>
        <taxon>Eurotiomycetidae</taxon>
        <taxon>Eurotiales</taxon>
        <taxon>Aspergillaceae</taxon>
        <taxon>Penicillium</taxon>
    </lineage>
</organism>
<keyword evidence="3" id="KW-1185">Reference proteome</keyword>
<dbReference type="EMBL" id="MOOB01000374">
    <property type="protein sequence ID" value="OQE58412.1"/>
    <property type="molecule type" value="Genomic_DNA"/>
</dbReference>